<protein>
    <submittedName>
        <fullName evidence="2">COG3385: FOG: Transposase and inactivated derivatives</fullName>
    </submittedName>
</protein>
<evidence type="ECO:0000313" key="2">
    <source>
        <dbReference type="EMBL" id="CAA9300619.1"/>
    </source>
</evidence>
<sequence length="282" mass="31679">MGRPKGSKNTPKTEGSLSPELERIQHMLQDQLTLIGGKVPLTYLVLDGHFGTSPVVQMVQNCGLHLISKLRSDAALYLPYDGPYQGRGPRRKYGDKLNVKALPERFLRQRRVEDGVETSLFQVEVLHKAFAQRLNVVVVVKTNLKTGTRGHVVLFSSDVGLGFDKVVEYYRLRFQIEFTFRDAKQHWGLEDFMTVTERGVSNAANLSLLMVSVSAALVREARKSHPQCSVLDLKASYRGAKYVRETIKLLPKTMDEDLIMRIVCQVATLGRIHPSEDSLKAA</sequence>
<reference evidence="2" key="1">
    <citation type="submission" date="2020-02" db="EMBL/GenBank/DDBJ databases">
        <authorList>
            <person name="Meier V. D."/>
        </authorList>
    </citation>
    <scope>NUCLEOTIDE SEQUENCE</scope>
    <source>
        <strain evidence="2">AVDCRST_MAG93</strain>
    </source>
</reference>
<proteinExistence type="predicted"/>
<dbReference type="EMBL" id="CADCTR010001545">
    <property type="protein sequence ID" value="CAA9300619.1"/>
    <property type="molecule type" value="Genomic_DNA"/>
</dbReference>
<organism evidence="2">
    <name type="scientific">uncultured Chloroflexia bacterium</name>
    <dbReference type="NCBI Taxonomy" id="1672391"/>
    <lineage>
        <taxon>Bacteria</taxon>
        <taxon>Bacillati</taxon>
        <taxon>Chloroflexota</taxon>
        <taxon>Chloroflexia</taxon>
        <taxon>environmental samples</taxon>
    </lineage>
</organism>
<dbReference type="InterPro" id="IPR002559">
    <property type="entry name" value="Transposase_11"/>
</dbReference>
<name>A0A6J4KC28_9CHLR</name>
<dbReference type="GO" id="GO:0003677">
    <property type="term" value="F:DNA binding"/>
    <property type="evidence" value="ECO:0007669"/>
    <property type="project" value="InterPro"/>
</dbReference>
<dbReference type="Pfam" id="PF01609">
    <property type="entry name" value="DDE_Tnp_1"/>
    <property type="match status" value="1"/>
</dbReference>
<evidence type="ECO:0000259" key="1">
    <source>
        <dbReference type="Pfam" id="PF01609"/>
    </source>
</evidence>
<accession>A0A6J4KC28</accession>
<dbReference type="SUPFAM" id="SSF53098">
    <property type="entry name" value="Ribonuclease H-like"/>
    <property type="match status" value="1"/>
</dbReference>
<dbReference type="InterPro" id="IPR012337">
    <property type="entry name" value="RNaseH-like_sf"/>
</dbReference>
<dbReference type="AlphaFoldDB" id="A0A6J4KC28"/>
<gene>
    <name evidence="2" type="ORF">AVDCRST_MAG93-4577</name>
</gene>
<dbReference type="GO" id="GO:0004803">
    <property type="term" value="F:transposase activity"/>
    <property type="evidence" value="ECO:0007669"/>
    <property type="project" value="InterPro"/>
</dbReference>
<feature type="domain" description="Transposase IS4-like" evidence="1">
    <location>
        <begin position="35"/>
        <end position="210"/>
    </location>
</feature>
<dbReference type="GO" id="GO:0006313">
    <property type="term" value="P:DNA transposition"/>
    <property type="evidence" value="ECO:0007669"/>
    <property type="project" value="InterPro"/>
</dbReference>